<keyword evidence="2" id="KW-1185">Reference proteome</keyword>
<gene>
    <name evidence="1" type="ORF">H9651_13535</name>
</gene>
<comment type="caution">
    <text evidence="1">The sequence shown here is derived from an EMBL/GenBank/DDBJ whole genome shotgun (WGS) entry which is preliminary data.</text>
</comment>
<dbReference type="EMBL" id="JACSQP010000011">
    <property type="protein sequence ID" value="MBD7958661.1"/>
    <property type="molecule type" value="Genomic_DNA"/>
</dbReference>
<dbReference type="Proteomes" id="UP000648352">
    <property type="component" value="Unassembled WGS sequence"/>
</dbReference>
<evidence type="ECO:0000313" key="2">
    <source>
        <dbReference type="Proteomes" id="UP000648352"/>
    </source>
</evidence>
<organism evidence="1 2">
    <name type="scientific">Microbacterium pullorum</name>
    <dbReference type="NCBI Taxonomy" id="2762236"/>
    <lineage>
        <taxon>Bacteria</taxon>
        <taxon>Bacillati</taxon>
        <taxon>Actinomycetota</taxon>
        <taxon>Actinomycetes</taxon>
        <taxon>Micrococcales</taxon>
        <taxon>Microbacteriaceae</taxon>
        <taxon>Microbacterium</taxon>
    </lineage>
</organism>
<reference evidence="1 2" key="1">
    <citation type="submission" date="2020-08" db="EMBL/GenBank/DDBJ databases">
        <title>A Genomic Blueprint of the Chicken Gut Microbiome.</title>
        <authorList>
            <person name="Gilroy R."/>
            <person name="Ravi A."/>
            <person name="Getino M."/>
            <person name="Pursley I."/>
            <person name="Horton D.L."/>
            <person name="Alikhan N.-F."/>
            <person name="Baker D."/>
            <person name="Gharbi K."/>
            <person name="Hall N."/>
            <person name="Watson M."/>
            <person name="Adriaenssens E.M."/>
            <person name="Foster-Nyarko E."/>
            <person name="Jarju S."/>
            <person name="Secka A."/>
            <person name="Antonio M."/>
            <person name="Oren A."/>
            <person name="Chaudhuri R."/>
            <person name="La Ragione R.M."/>
            <person name="Hildebrand F."/>
            <person name="Pallen M.J."/>
        </authorList>
    </citation>
    <scope>NUCLEOTIDE SEQUENCE [LARGE SCALE GENOMIC DNA]</scope>
    <source>
        <strain evidence="1 2">Sa4CUA7</strain>
    </source>
</reference>
<name>A0ABR8S5B2_9MICO</name>
<sequence>MTSTYTGRGYVWGRVPWDDGTLQNAADAEYGPGVVRVVSALEPVT</sequence>
<evidence type="ECO:0000313" key="1">
    <source>
        <dbReference type="EMBL" id="MBD7958661.1"/>
    </source>
</evidence>
<proteinExistence type="predicted"/>
<dbReference type="RefSeq" id="WP_191719861.1">
    <property type="nucleotide sequence ID" value="NZ_JACSQP010000011.1"/>
</dbReference>
<protein>
    <submittedName>
        <fullName evidence="1">Uncharacterized protein</fullName>
    </submittedName>
</protein>
<accession>A0ABR8S5B2</accession>